<feature type="region of interest" description="Disordered" evidence="1">
    <location>
        <begin position="119"/>
        <end position="138"/>
    </location>
</feature>
<evidence type="ECO:0000313" key="3">
    <source>
        <dbReference type="EMBL" id="PON26729.1"/>
    </source>
</evidence>
<organism evidence="3 4">
    <name type="scientific">Trichoderma gamsii</name>
    <dbReference type="NCBI Taxonomy" id="398673"/>
    <lineage>
        <taxon>Eukaryota</taxon>
        <taxon>Fungi</taxon>
        <taxon>Dikarya</taxon>
        <taxon>Ascomycota</taxon>
        <taxon>Pezizomycotina</taxon>
        <taxon>Sordariomycetes</taxon>
        <taxon>Hypocreomycetidae</taxon>
        <taxon>Hypocreales</taxon>
        <taxon>Hypocreaceae</taxon>
        <taxon>Trichoderma</taxon>
    </lineage>
</organism>
<evidence type="ECO:0000256" key="2">
    <source>
        <dbReference type="SAM" id="SignalP"/>
    </source>
</evidence>
<dbReference type="EMBL" id="JPDN02000012">
    <property type="protein sequence ID" value="PON26729.1"/>
    <property type="molecule type" value="Genomic_DNA"/>
</dbReference>
<feature type="chain" id="PRO_5015190349" evidence="2">
    <location>
        <begin position="19"/>
        <end position="138"/>
    </location>
</feature>
<dbReference type="RefSeq" id="XP_018665167.1">
    <property type="nucleotide sequence ID" value="XM_018801852.1"/>
</dbReference>
<evidence type="ECO:0000313" key="4">
    <source>
        <dbReference type="Proteomes" id="UP000054821"/>
    </source>
</evidence>
<dbReference type="Proteomes" id="UP000054821">
    <property type="component" value="Unassembled WGS sequence"/>
</dbReference>
<name>A0A2P4ZQZ7_9HYPO</name>
<proteinExistence type="predicted"/>
<keyword evidence="2" id="KW-0732">Signal</keyword>
<comment type="caution">
    <text evidence="3">The sequence shown here is derived from an EMBL/GenBank/DDBJ whole genome shotgun (WGS) entry which is preliminary data.</text>
</comment>
<evidence type="ECO:0000256" key="1">
    <source>
        <dbReference type="SAM" id="MobiDB-lite"/>
    </source>
</evidence>
<protein>
    <submittedName>
        <fullName evidence="3">Uncharacterized protein</fullName>
    </submittedName>
</protein>
<dbReference type="AlphaFoldDB" id="A0A2P4ZQZ7"/>
<keyword evidence="4" id="KW-1185">Reference proteome</keyword>
<gene>
    <name evidence="3" type="ORF">TGAM01_v204230</name>
</gene>
<feature type="signal peptide" evidence="2">
    <location>
        <begin position="1"/>
        <end position="18"/>
    </location>
</feature>
<reference evidence="3 4" key="1">
    <citation type="journal article" date="2016" name="Genome Announc.">
        <title>Draft Whole-Genome Sequence of Trichoderma gamsii T6085, a Promising Biocontrol Agent of Fusarium Head Blight on Wheat.</title>
        <authorList>
            <person name="Baroncelli R."/>
            <person name="Zapparata A."/>
            <person name="Piaggeschi G."/>
            <person name="Sarrocco S."/>
            <person name="Vannacci G."/>
        </authorList>
    </citation>
    <scope>NUCLEOTIDE SEQUENCE [LARGE SCALE GENOMIC DNA]</scope>
    <source>
        <strain evidence="3 4">T6085</strain>
    </source>
</reference>
<sequence length="138" mass="14772">MLLKSLPLLLLSATGTQALWLAYAQESYWTATPGGGQYESPFCQVGRGENAQDAMSNAQKTAGGAVAFADIVKCSEMPYKHTSQLGGFWNDYGTINYIDDNWHWYCNAGNSITSGSCDAGGGAPRKRSVESNAVEFSA</sequence>
<accession>A0A2P4ZQZ7</accession>
<dbReference type="GeneID" id="29981935"/>